<organism evidence="2 3">
    <name type="scientific">Desulfofarcimen acetoxidans (strain ATCC 49208 / DSM 771 / KCTC 5769 / VKM B-1644 / 5575)</name>
    <name type="common">Desulfotomaculum acetoxidans</name>
    <dbReference type="NCBI Taxonomy" id="485916"/>
    <lineage>
        <taxon>Bacteria</taxon>
        <taxon>Bacillati</taxon>
        <taxon>Bacillota</taxon>
        <taxon>Clostridia</taxon>
        <taxon>Eubacteriales</taxon>
        <taxon>Peptococcaceae</taxon>
        <taxon>Desulfofarcimen</taxon>
    </lineage>
</organism>
<keyword evidence="3" id="KW-1185">Reference proteome</keyword>
<evidence type="ECO:0000256" key="1">
    <source>
        <dbReference type="SAM" id="Phobius"/>
    </source>
</evidence>
<gene>
    <name evidence="2" type="ordered locus">Dtox_1762</name>
</gene>
<dbReference type="eggNOG" id="ENOG50333VF">
    <property type="taxonomic scope" value="Bacteria"/>
</dbReference>
<dbReference type="AlphaFoldDB" id="C8VX42"/>
<proteinExistence type="predicted"/>
<feature type="transmembrane region" description="Helical" evidence="1">
    <location>
        <begin position="12"/>
        <end position="34"/>
    </location>
</feature>
<dbReference type="HOGENOM" id="CLU_707406_0_0_9"/>
<dbReference type="RefSeq" id="WP_015757329.1">
    <property type="nucleotide sequence ID" value="NC_013216.1"/>
</dbReference>
<dbReference type="SUPFAM" id="SSF50998">
    <property type="entry name" value="Quinoprotein alcohol dehydrogenase-like"/>
    <property type="match status" value="1"/>
</dbReference>
<name>C8VX42_DESAS</name>
<dbReference type="OrthoDB" id="1937631at2"/>
<dbReference type="PROSITE" id="PS51257">
    <property type="entry name" value="PROKAR_LIPOPROTEIN"/>
    <property type="match status" value="1"/>
</dbReference>
<dbReference type="EMBL" id="CP001720">
    <property type="protein sequence ID" value="ACV62618.1"/>
    <property type="molecule type" value="Genomic_DNA"/>
</dbReference>
<dbReference type="KEGG" id="dae:Dtox_1762"/>
<dbReference type="InterPro" id="IPR011047">
    <property type="entry name" value="Quinoprotein_ADH-like_sf"/>
</dbReference>
<reference evidence="2 3" key="1">
    <citation type="journal article" date="2009" name="Stand. Genomic Sci.">
        <title>Complete genome sequence of Desulfotomaculum acetoxidans type strain (5575).</title>
        <authorList>
            <person name="Spring S."/>
            <person name="Lapidus A."/>
            <person name="Schroder M."/>
            <person name="Gleim D."/>
            <person name="Sims D."/>
            <person name="Meincke L."/>
            <person name="Glavina Del Rio T."/>
            <person name="Tice H."/>
            <person name="Copeland A."/>
            <person name="Cheng J.F."/>
            <person name="Lucas S."/>
            <person name="Chen F."/>
            <person name="Nolan M."/>
            <person name="Bruce D."/>
            <person name="Goodwin L."/>
            <person name="Pitluck S."/>
            <person name="Ivanova N."/>
            <person name="Mavromatis K."/>
            <person name="Mikhailova N."/>
            <person name="Pati A."/>
            <person name="Chen A."/>
            <person name="Palaniappan K."/>
            <person name="Land M."/>
            <person name="Hauser L."/>
            <person name="Chang Y.J."/>
            <person name="Jeffries C.D."/>
            <person name="Chain P."/>
            <person name="Saunders E."/>
            <person name="Brettin T."/>
            <person name="Detter J.C."/>
            <person name="Goker M."/>
            <person name="Bristow J."/>
            <person name="Eisen J.A."/>
            <person name="Markowitz V."/>
            <person name="Hugenholtz P."/>
            <person name="Kyrpides N.C."/>
            <person name="Klenk H.P."/>
            <person name="Han C."/>
        </authorList>
    </citation>
    <scope>NUCLEOTIDE SEQUENCE [LARGE SCALE GENOMIC DNA]</scope>
    <source>
        <strain evidence="3">ATCC 49208 / DSM 771 / VKM B-1644</strain>
    </source>
</reference>
<evidence type="ECO:0008006" key="4">
    <source>
        <dbReference type="Google" id="ProtNLM"/>
    </source>
</evidence>
<accession>C8VX42</accession>
<evidence type="ECO:0000313" key="3">
    <source>
        <dbReference type="Proteomes" id="UP000002217"/>
    </source>
</evidence>
<evidence type="ECO:0000313" key="2">
    <source>
        <dbReference type="EMBL" id="ACV62618.1"/>
    </source>
</evidence>
<keyword evidence="1" id="KW-0812">Transmembrane</keyword>
<keyword evidence="1" id="KW-1133">Transmembrane helix</keyword>
<keyword evidence="1" id="KW-0472">Membrane</keyword>
<dbReference type="Proteomes" id="UP000002217">
    <property type="component" value="Chromosome"/>
</dbReference>
<sequence length="397" mass="45637">MFTIIKFNTKRAILIIIALLVTVITLIGCSNTMVGNLTAFKKLNEGEYLVCFSKEFTKPAKFVVYKQNGRIVEQGYVKDGQALHCLEPFSGNYIVTSKRTNHHFIIDSQGNISSIYLLKEKYKPDSGFGTFFTLSSNNWLLYAMNIGDFGEGYINELIYQNGLNGKKQSIDLKGCLLNSAIVFENKIYAHYFNVDDTVKHSGGIYVIDISTNLIVNKIPIYRKSLSLLQGKPIKVYNDYLILYGYNSDINPENDKKDPCLSIFNMKTNKFEKEITFEESFHPIALEIFNNKIYVIGDNAKVKMLNYKYDIINEFYLSDKVLEDKYLECGGFIDKTIINGSELHVFYRFTYDSKNIQFPGAVHVYNIETGKLKRITELRLNDEKDWWGEQIAVTLIKK</sequence>
<protein>
    <recommendedName>
        <fullName evidence="4">Lipoprotein</fullName>
    </recommendedName>
</protein>